<gene>
    <name evidence="4" type="ORF">SEPMUDRAFT_152247</name>
</gene>
<evidence type="ECO:0000259" key="3">
    <source>
        <dbReference type="Pfam" id="PF03328"/>
    </source>
</evidence>
<dbReference type="PANTHER" id="PTHR30502">
    <property type="entry name" value="2-KETO-3-DEOXY-L-RHAMNONATE ALDOLASE"/>
    <property type="match status" value="1"/>
</dbReference>
<dbReference type="InterPro" id="IPR040442">
    <property type="entry name" value="Pyrv_kinase-like_dom_sf"/>
</dbReference>
<organism evidence="4 5">
    <name type="scientific">Sphaerulina musiva (strain SO2202)</name>
    <name type="common">Poplar stem canker fungus</name>
    <name type="synonym">Septoria musiva</name>
    <dbReference type="NCBI Taxonomy" id="692275"/>
    <lineage>
        <taxon>Eukaryota</taxon>
        <taxon>Fungi</taxon>
        <taxon>Dikarya</taxon>
        <taxon>Ascomycota</taxon>
        <taxon>Pezizomycotina</taxon>
        <taxon>Dothideomycetes</taxon>
        <taxon>Dothideomycetidae</taxon>
        <taxon>Mycosphaerellales</taxon>
        <taxon>Mycosphaerellaceae</taxon>
        <taxon>Sphaerulina</taxon>
    </lineage>
</organism>
<dbReference type="eggNOG" id="ENOG502QR7H">
    <property type="taxonomic scope" value="Eukaryota"/>
</dbReference>
<feature type="domain" description="HpcH/HpaI aldolase/citrate lyase" evidence="3">
    <location>
        <begin position="22"/>
        <end position="243"/>
    </location>
</feature>
<dbReference type="FunFam" id="3.20.20.60:FF:000004">
    <property type="entry name" value="5-keto-4-deoxy-D-glucarate aldolase"/>
    <property type="match status" value="1"/>
</dbReference>
<dbReference type="InterPro" id="IPR005000">
    <property type="entry name" value="Aldolase/citrate-lyase_domain"/>
</dbReference>
<keyword evidence="4" id="KW-0670">Pyruvate</keyword>
<dbReference type="OMA" id="HYLALGC"/>
<dbReference type="HOGENOM" id="CLU_059964_3_1_1"/>
<evidence type="ECO:0000256" key="2">
    <source>
        <dbReference type="ARBA" id="ARBA00023239"/>
    </source>
</evidence>
<accession>M3BR84</accession>
<dbReference type="InterPro" id="IPR015813">
    <property type="entry name" value="Pyrv/PenolPyrv_kinase-like_dom"/>
</dbReference>
<proteinExistence type="predicted"/>
<dbReference type="STRING" id="692275.M3BR84"/>
<keyword evidence="5" id="KW-1185">Reference proteome</keyword>
<dbReference type="Proteomes" id="UP000016931">
    <property type="component" value="Unassembled WGS sequence"/>
</dbReference>
<evidence type="ECO:0000256" key="1">
    <source>
        <dbReference type="ARBA" id="ARBA00022723"/>
    </source>
</evidence>
<dbReference type="GO" id="GO:0016832">
    <property type="term" value="F:aldehyde-lyase activity"/>
    <property type="evidence" value="ECO:0007669"/>
    <property type="project" value="TreeGrafter"/>
</dbReference>
<evidence type="ECO:0000313" key="5">
    <source>
        <dbReference type="Proteomes" id="UP000016931"/>
    </source>
</evidence>
<dbReference type="GO" id="GO:0046872">
    <property type="term" value="F:metal ion binding"/>
    <property type="evidence" value="ECO:0007669"/>
    <property type="project" value="UniProtKB-KW"/>
</dbReference>
<dbReference type="RefSeq" id="XP_016756754.1">
    <property type="nucleotide sequence ID" value="XM_016907328.1"/>
</dbReference>
<dbReference type="AlphaFoldDB" id="M3BR84"/>
<dbReference type="GeneID" id="27904465"/>
<dbReference type="EMBL" id="KB456271">
    <property type="protein sequence ID" value="EMF08633.1"/>
    <property type="molecule type" value="Genomic_DNA"/>
</dbReference>
<dbReference type="PANTHER" id="PTHR30502:SF9">
    <property type="entry name" value="HPCH_HPAI ALDOLASE_CITRATE LYASE DOMAIN-CONTAINING PROTEIN"/>
    <property type="match status" value="1"/>
</dbReference>
<sequence>MTNPKLKLLNMLDQGQPVMSTFMAMRGMRLAQIVANTGLDAVIIDREHGYVGDTDMHEMVSAVVAAGASPIVRIRGPTGPLIKRALDSGAHGLLVPMIDTAEQARSVVSMAKFPPQGVRGAGSAFAYLEHGLATTSEYVAKANQSLVTMIQIESRQGLENVEEICQVDGVDLLFIGPTDLALSLLGYTPAKGTEPEFLEAMNKIVETAKRYGKKVGLFVTDGEAARKARERFDFVALGTDVRALQSFYTQALKQARS</sequence>
<dbReference type="GO" id="GO:0005737">
    <property type="term" value="C:cytoplasm"/>
    <property type="evidence" value="ECO:0007669"/>
    <property type="project" value="UniProtKB-ARBA"/>
</dbReference>
<dbReference type="Pfam" id="PF03328">
    <property type="entry name" value="HpcH_HpaI"/>
    <property type="match status" value="1"/>
</dbReference>
<dbReference type="SUPFAM" id="SSF51621">
    <property type="entry name" value="Phosphoenolpyruvate/pyruvate domain"/>
    <property type="match status" value="1"/>
</dbReference>
<name>M3BR84_SPHMS</name>
<dbReference type="Gene3D" id="3.20.20.60">
    <property type="entry name" value="Phosphoenolpyruvate-binding domains"/>
    <property type="match status" value="1"/>
</dbReference>
<dbReference type="InterPro" id="IPR050251">
    <property type="entry name" value="HpcH-HpaI_aldolase"/>
</dbReference>
<evidence type="ECO:0000313" key="4">
    <source>
        <dbReference type="EMBL" id="EMF08633.1"/>
    </source>
</evidence>
<reference evidence="4 5" key="1">
    <citation type="journal article" date="2012" name="PLoS Pathog.">
        <title>Diverse lifestyles and strategies of plant pathogenesis encoded in the genomes of eighteen Dothideomycetes fungi.</title>
        <authorList>
            <person name="Ohm R.A."/>
            <person name="Feau N."/>
            <person name="Henrissat B."/>
            <person name="Schoch C.L."/>
            <person name="Horwitz B.A."/>
            <person name="Barry K.W."/>
            <person name="Condon B.J."/>
            <person name="Copeland A.C."/>
            <person name="Dhillon B."/>
            <person name="Glaser F."/>
            <person name="Hesse C.N."/>
            <person name="Kosti I."/>
            <person name="LaButti K."/>
            <person name="Lindquist E.A."/>
            <person name="Lucas S."/>
            <person name="Salamov A.A."/>
            <person name="Bradshaw R.E."/>
            <person name="Ciuffetti L."/>
            <person name="Hamelin R.C."/>
            <person name="Kema G.H.J."/>
            <person name="Lawrence C."/>
            <person name="Scott J.A."/>
            <person name="Spatafora J.W."/>
            <person name="Turgeon B.G."/>
            <person name="de Wit P.J.G.M."/>
            <person name="Zhong S."/>
            <person name="Goodwin S.B."/>
            <person name="Grigoriev I.V."/>
        </authorList>
    </citation>
    <scope>NUCLEOTIDE SEQUENCE [LARGE SCALE GENOMIC DNA]</scope>
    <source>
        <strain evidence="4 5">SO2202</strain>
    </source>
</reference>
<protein>
    <submittedName>
        <fullName evidence="4">Phosphoenolpyruvate/pyruvate domain-containing protein</fullName>
    </submittedName>
</protein>
<keyword evidence="2" id="KW-0456">Lyase</keyword>
<keyword evidence="1" id="KW-0479">Metal-binding</keyword>